<keyword evidence="2" id="KW-1185">Reference proteome</keyword>
<accession>A0ACC1HA11</accession>
<organism evidence="1 2">
    <name type="scientific">Spiromyces aspiralis</name>
    <dbReference type="NCBI Taxonomy" id="68401"/>
    <lineage>
        <taxon>Eukaryota</taxon>
        <taxon>Fungi</taxon>
        <taxon>Fungi incertae sedis</taxon>
        <taxon>Zoopagomycota</taxon>
        <taxon>Kickxellomycotina</taxon>
        <taxon>Kickxellomycetes</taxon>
        <taxon>Kickxellales</taxon>
        <taxon>Kickxellaceae</taxon>
        <taxon>Spiromyces</taxon>
    </lineage>
</organism>
<comment type="caution">
    <text evidence="1">The sequence shown here is derived from an EMBL/GenBank/DDBJ whole genome shotgun (WGS) entry which is preliminary data.</text>
</comment>
<sequence>MEVDRRSDCSYSIISHRQLNGGDGDDGGGGQNHHHQQQQTASNKTSVASEKPSVTINEDWVEEWVDVETEVAIADARVSSEIVALNRRSSSSTVSSTPGGPILDAFSGLGIGNLRSARFGRRRRSSSEDEESAAKRCQTAADDGERPA</sequence>
<reference evidence="1" key="1">
    <citation type="submission" date="2022-06" db="EMBL/GenBank/DDBJ databases">
        <title>Phylogenomic reconstructions and comparative analyses of Kickxellomycotina fungi.</title>
        <authorList>
            <person name="Reynolds N.K."/>
            <person name="Stajich J.E."/>
            <person name="Barry K."/>
            <person name="Grigoriev I.V."/>
            <person name="Crous P."/>
            <person name="Smith M.E."/>
        </authorList>
    </citation>
    <scope>NUCLEOTIDE SEQUENCE</scope>
    <source>
        <strain evidence="1">RSA 2271</strain>
    </source>
</reference>
<evidence type="ECO:0000313" key="1">
    <source>
        <dbReference type="EMBL" id="KAJ1673318.1"/>
    </source>
</evidence>
<dbReference type="EMBL" id="JAMZIH010007103">
    <property type="protein sequence ID" value="KAJ1673318.1"/>
    <property type="molecule type" value="Genomic_DNA"/>
</dbReference>
<name>A0ACC1HA11_9FUNG</name>
<evidence type="ECO:0000313" key="2">
    <source>
        <dbReference type="Proteomes" id="UP001145114"/>
    </source>
</evidence>
<proteinExistence type="predicted"/>
<dbReference type="Proteomes" id="UP001145114">
    <property type="component" value="Unassembled WGS sequence"/>
</dbReference>
<gene>
    <name evidence="1" type="ORF">EV182_005475</name>
</gene>
<protein>
    <submittedName>
        <fullName evidence="1">Uncharacterized protein</fullName>
    </submittedName>
</protein>
<feature type="non-terminal residue" evidence="1">
    <location>
        <position position="148"/>
    </location>
</feature>